<dbReference type="Proteomes" id="UP000662200">
    <property type="component" value="Unassembled WGS sequence"/>
</dbReference>
<keyword evidence="1" id="KW-0805">Transcription regulation</keyword>
<dbReference type="RefSeq" id="WP_189113960.1">
    <property type="nucleotide sequence ID" value="NZ_BMQC01000006.1"/>
</dbReference>
<gene>
    <name evidence="4" type="ORF">GCM10010124_19820</name>
</gene>
<evidence type="ECO:0000313" key="5">
    <source>
        <dbReference type="Proteomes" id="UP000662200"/>
    </source>
</evidence>
<name>A0A8J3BNF6_9ACTN</name>
<keyword evidence="2" id="KW-0804">Transcription</keyword>
<dbReference type="EMBL" id="BMQC01000006">
    <property type="protein sequence ID" value="GGK27222.1"/>
    <property type="molecule type" value="Genomic_DNA"/>
</dbReference>
<reference evidence="4" key="2">
    <citation type="submission" date="2020-09" db="EMBL/GenBank/DDBJ databases">
        <authorList>
            <person name="Sun Q."/>
            <person name="Ohkuma M."/>
        </authorList>
    </citation>
    <scope>NUCLEOTIDE SEQUENCE</scope>
    <source>
        <strain evidence="4">JCM 3091</strain>
    </source>
</reference>
<evidence type="ECO:0000256" key="2">
    <source>
        <dbReference type="ARBA" id="ARBA00023163"/>
    </source>
</evidence>
<dbReference type="Gene3D" id="1.10.10.1320">
    <property type="entry name" value="Anti-sigma factor, zinc-finger domain"/>
    <property type="match status" value="1"/>
</dbReference>
<keyword evidence="3" id="KW-0812">Transmembrane</keyword>
<proteinExistence type="predicted"/>
<comment type="caution">
    <text evidence="4">The sequence shown here is derived from an EMBL/GenBank/DDBJ whole genome shotgun (WGS) entry which is preliminary data.</text>
</comment>
<protein>
    <submittedName>
        <fullName evidence="4">RNA polymerase subunit sigma</fullName>
    </submittedName>
</protein>
<evidence type="ECO:0000256" key="3">
    <source>
        <dbReference type="SAM" id="Phobius"/>
    </source>
</evidence>
<organism evidence="4 5">
    <name type="scientific">Pilimelia terevasa</name>
    <dbReference type="NCBI Taxonomy" id="53372"/>
    <lineage>
        <taxon>Bacteria</taxon>
        <taxon>Bacillati</taxon>
        <taxon>Actinomycetota</taxon>
        <taxon>Actinomycetes</taxon>
        <taxon>Micromonosporales</taxon>
        <taxon>Micromonosporaceae</taxon>
        <taxon>Pilimelia</taxon>
    </lineage>
</organism>
<accession>A0A8J3BNF6</accession>
<keyword evidence="5" id="KW-1185">Reference proteome</keyword>
<reference evidence="4" key="1">
    <citation type="journal article" date="2014" name="Int. J. Syst. Evol. Microbiol.">
        <title>Complete genome sequence of Corynebacterium casei LMG S-19264T (=DSM 44701T), isolated from a smear-ripened cheese.</title>
        <authorList>
            <consortium name="US DOE Joint Genome Institute (JGI-PGF)"/>
            <person name="Walter F."/>
            <person name="Albersmeier A."/>
            <person name="Kalinowski J."/>
            <person name="Ruckert C."/>
        </authorList>
    </citation>
    <scope>NUCLEOTIDE SEQUENCE</scope>
    <source>
        <strain evidence="4">JCM 3091</strain>
    </source>
</reference>
<dbReference type="AlphaFoldDB" id="A0A8J3BNF6"/>
<keyword evidence="3" id="KW-0472">Membrane</keyword>
<evidence type="ECO:0000256" key="1">
    <source>
        <dbReference type="ARBA" id="ARBA00023015"/>
    </source>
</evidence>
<feature type="transmembrane region" description="Helical" evidence="3">
    <location>
        <begin position="92"/>
        <end position="112"/>
    </location>
</feature>
<evidence type="ECO:0000313" key="4">
    <source>
        <dbReference type="EMBL" id="GGK27222.1"/>
    </source>
</evidence>
<sequence>MNRSEAQHYDVASYALGLLDGPDAAVFEDHLVACDRCAAELESFLPVASLLADVDGEAFLDAEAAVAEGDMLDKMINTVTYERSRTKVRRTFSLAAGVVALAAAVGAGLLAGNIGGTGGRTPQAQPSASILTDTDSGVLASVPAIRSTDPATKVQASVRLAEKPWGTALALELRNVRGPLKCQLVAVGSDGYGEVLSTWTVDQIGYGNADNGKSLQLAASTALKRADIDRIEVQSVNEGARPGRLVSVDV</sequence>
<dbReference type="InterPro" id="IPR041916">
    <property type="entry name" value="Anti_sigma_zinc_sf"/>
</dbReference>
<keyword evidence="3" id="KW-1133">Transmembrane helix</keyword>